<dbReference type="Gene3D" id="3.30.1330.60">
    <property type="entry name" value="OmpA-like domain"/>
    <property type="match status" value="1"/>
</dbReference>
<dbReference type="EMBL" id="JEMU01000002">
    <property type="protein sequence ID" value="KAJ04410.1"/>
    <property type="molecule type" value="Genomic_DNA"/>
</dbReference>
<comment type="subcellular location">
    <subcellularLocation>
        <location evidence="1">Cell outer membrane</location>
    </subcellularLocation>
</comment>
<dbReference type="PANTHER" id="PTHR30329:SF21">
    <property type="entry name" value="LIPOPROTEIN YIAD-RELATED"/>
    <property type="match status" value="1"/>
</dbReference>
<evidence type="ECO:0000256" key="1">
    <source>
        <dbReference type="ARBA" id="ARBA00004442"/>
    </source>
</evidence>
<sequence length="222" mass="22491">MISSKLTLASVLAGALALSACTDPGRFGAQPGDPNQKTKNGALIGAGAGALLGALSKGDGNRGDGALKGALIGGALGAGVGYALDKQEAELRQQMGNDVVITNTGDRLIVTLPQDILFAVDSTAVQPGLLGDLRTLANSLQSYPNSTVQVIGHTDSDGDAAYNQQLSEGRAYAVANVLYGNGVPTGRVQAFGRGESQPIASNLTPAGKAQNRRVEIVILPNA</sequence>
<evidence type="ECO:0000256" key="5">
    <source>
        <dbReference type="SAM" id="SignalP"/>
    </source>
</evidence>
<organism evidence="7 8">
    <name type="scientific">Sulfitobacter mediterraneus</name>
    <dbReference type="NCBI Taxonomy" id="83219"/>
    <lineage>
        <taxon>Bacteria</taxon>
        <taxon>Pseudomonadati</taxon>
        <taxon>Pseudomonadota</taxon>
        <taxon>Alphaproteobacteria</taxon>
        <taxon>Rhodobacterales</taxon>
        <taxon>Roseobacteraceae</taxon>
        <taxon>Sulfitobacter</taxon>
    </lineage>
</organism>
<feature type="domain" description="OmpA-like" evidence="6">
    <location>
        <begin position="105"/>
        <end position="222"/>
    </location>
</feature>
<dbReference type="Pfam" id="PF13441">
    <property type="entry name" value="Gly-zipper_YMGG"/>
    <property type="match status" value="1"/>
</dbReference>
<keyword evidence="3" id="KW-0998">Cell outer membrane</keyword>
<dbReference type="SUPFAM" id="SSF103088">
    <property type="entry name" value="OmpA-like"/>
    <property type="match status" value="1"/>
</dbReference>
<dbReference type="InterPro" id="IPR006665">
    <property type="entry name" value="OmpA-like"/>
</dbReference>
<dbReference type="PROSITE" id="PS51257">
    <property type="entry name" value="PROKAR_LIPOPROTEIN"/>
    <property type="match status" value="1"/>
</dbReference>
<dbReference type="eggNOG" id="COG2885">
    <property type="taxonomic scope" value="Bacteria"/>
</dbReference>
<proteinExistence type="predicted"/>
<dbReference type="Pfam" id="PF00691">
    <property type="entry name" value="OmpA"/>
    <property type="match status" value="1"/>
</dbReference>
<accession>A0A061SX59</accession>
<evidence type="ECO:0000313" key="7">
    <source>
        <dbReference type="EMBL" id="KAJ04410.1"/>
    </source>
</evidence>
<dbReference type="PROSITE" id="PS51123">
    <property type="entry name" value="OMPA_2"/>
    <property type="match status" value="1"/>
</dbReference>
<evidence type="ECO:0000259" key="6">
    <source>
        <dbReference type="PROSITE" id="PS51123"/>
    </source>
</evidence>
<gene>
    <name evidence="7" type="ORF">PM02_02895</name>
</gene>
<comment type="caution">
    <text evidence="7">The sequence shown here is derived from an EMBL/GenBank/DDBJ whole genome shotgun (WGS) entry which is preliminary data.</text>
</comment>
<evidence type="ECO:0000256" key="4">
    <source>
        <dbReference type="PROSITE-ProRule" id="PRU00473"/>
    </source>
</evidence>
<dbReference type="Proteomes" id="UP000027337">
    <property type="component" value="Unassembled WGS sequence"/>
</dbReference>
<feature type="chain" id="PRO_5001606892" evidence="5">
    <location>
        <begin position="21"/>
        <end position="222"/>
    </location>
</feature>
<dbReference type="PRINTS" id="PR01021">
    <property type="entry name" value="OMPADOMAIN"/>
</dbReference>
<dbReference type="PANTHER" id="PTHR30329">
    <property type="entry name" value="STATOR ELEMENT OF FLAGELLAR MOTOR COMPLEX"/>
    <property type="match status" value="1"/>
</dbReference>
<evidence type="ECO:0000256" key="3">
    <source>
        <dbReference type="ARBA" id="ARBA00023237"/>
    </source>
</evidence>
<evidence type="ECO:0000313" key="8">
    <source>
        <dbReference type="Proteomes" id="UP000027337"/>
    </source>
</evidence>
<dbReference type="PRINTS" id="PR01023">
    <property type="entry name" value="NAFLGMOTY"/>
</dbReference>
<reference evidence="7 8" key="1">
    <citation type="journal article" date="2014" name="Genome Announc.">
        <title>Draft Genome Sequences of Two Isolates of the Roseobacter Group, Sulfitobacter sp. Strains 3SOLIMAR09 and 1FIGIMAR09, from Harbors of Mallorca Island (Mediterranean Sea).</title>
        <authorList>
            <person name="Mas-Llado M."/>
            <person name="Pina-Villalonga J.M."/>
            <person name="Brunet-Galmes I."/>
            <person name="Nogales B."/>
            <person name="Bosch R."/>
        </authorList>
    </citation>
    <scope>NUCLEOTIDE SEQUENCE [LARGE SCALE GENOMIC DNA]</scope>
    <source>
        <strain evidence="7 8">1FIGIMAR09</strain>
    </source>
</reference>
<dbReference type="InterPro" id="IPR006664">
    <property type="entry name" value="OMP_bac"/>
</dbReference>
<dbReference type="CDD" id="cd07185">
    <property type="entry name" value="OmpA_C-like"/>
    <property type="match status" value="1"/>
</dbReference>
<name>A0A061SX59_9RHOB</name>
<keyword evidence="5" id="KW-0732">Signal</keyword>
<keyword evidence="2 4" id="KW-0472">Membrane</keyword>
<keyword evidence="8" id="KW-1185">Reference proteome</keyword>
<dbReference type="InterPro" id="IPR050330">
    <property type="entry name" value="Bact_OuterMem_StrucFunc"/>
</dbReference>
<dbReference type="GO" id="GO:0009279">
    <property type="term" value="C:cell outer membrane"/>
    <property type="evidence" value="ECO:0007669"/>
    <property type="project" value="UniProtKB-SubCell"/>
</dbReference>
<dbReference type="InterPro" id="IPR036737">
    <property type="entry name" value="OmpA-like_sf"/>
</dbReference>
<evidence type="ECO:0000256" key="2">
    <source>
        <dbReference type="ARBA" id="ARBA00023136"/>
    </source>
</evidence>
<dbReference type="AlphaFoldDB" id="A0A061SX59"/>
<protein>
    <submittedName>
        <fullName evidence="7">Membrane protein</fullName>
    </submittedName>
</protein>
<dbReference type="RefSeq" id="WP_037904998.1">
    <property type="nucleotide sequence ID" value="NZ_JEMU01000002.1"/>
</dbReference>
<dbReference type="InterPro" id="IPR027367">
    <property type="entry name" value="Gly-zipper_YMGG"/>
</dbReference>
<feature type="signal peptide" evidence="5">
    <location>
        <begin position="1"/>
        <end position="20"/>
    </location>
</feature>
<dbReference type="STRING" id="83219.PM02_02895"/>